<evidence type="ECO:0008006" key="7">
    <source>
        <dbReference type="Google" id="ProtNLM"/>
    </source>
</evidence>
<dbReference type="PIRSF" id="PIRSF030066">
    <property type="entry name" value="UCP030066"/>
    <property type="match status" value="1"/>
</dbReference>
<organism evidence="6">
    <name type="scientific">Sorangium cellulosum</name>
    <name type="common">Polyangium cellulosum</name>
    <dbReference type="NCBI Taxonomy" id="56"/>
    <lineage>
        <taxon>Bacteria</taxon>
        <taxon>Pseudomonadati</taxon>
        <taxon>Myxococcota</taxon>
        <taxon>Polyangia</taxon>
        <taxon>Polyangiales</taxon>
        <taxon>Polyangiaceae</taxon>
        <taxon>Sorangium</taxon>
    </lineage>
</organism>
<evidence type="ECO:0000313" key="6">
    <source>
        <dbReference type="EMBL" id="AYM53121.1"/>
    </source>
</evidence>
<keyword evidence="4 5" id="KW-0472">Membrane</keyword>
<dbReference type="Pfam" id="PF13564">
    <property type="entry name" value="DoxX_2"/>
    <property type="match status" value="1"/>
</dbReference>
<reference evidence="6" key="1">
    <citation type="journal article" date="2018" name="J. Ind. Microbiol. Biotechnol.">
        <title>Genome mining reveals uncommon alkylpyrones as type III PKS products from myxobacteria.</title>
        <authorList>
            <person name="Hug J.J."/>
            <person name="Panter F."/>
            <person name="Krug D."/>
            <person name="Muller R."/>
        </authorList>
    </citation>
    <scope>NUCLEOTIDE SEQUENCE</scope>
    <source>
        <strain evidence="6">So ce377</strain>
    </source>
</reference>
<comment type="subcellular location">
    <subcellularLocation>
        <location evidence="1">Membrane</location>
        <topology evidence="1">Multi-pass membrane protein</topology>
    </subcellularLocation>
</comment>
<evidence type="ECO:0000256" key="5">
    <source>
        <dbReference type="SAM" id="Phobius"/>
    </source>
</evidence>
<dbReference type="AlphaFoldDB" id="A0A3S7UWI1"/>
<evidence type="ECO:0000256" key="2">
    <source>
        <dbReference type="ARBA" id="ARBA00022692"/>
    </source>
</evidence>
<accession>A0A3S7UWI1</accession>
<evidence type="ECO:0000256" key="3">
    <source>
        <dbReference type="ARBA" id="ARBA00022989"/>
    </source>
</evidence>
<dbReference type="EMBL" id="MH908894">
    <property type="protein sequence ID" value="AYM53121.1"/>
    <property type="molecule type" value="Genomic_DNA"/>
</dbReference>
<evidence type="ECO:0000256" key="1">
    <source>
        <dbReference type="ARBA" id="ARBA00004141"/>
    </source>
</evidence>
<dbReference type="InterPro" id="IPR032808">
    <property type="entry name" value="DoxX"/>
</dbReference>
<dbReference type="GO" id="GO:0016020">
    <property type="term" value="C:membrane"/>
    <property type="evidence" value="ECO:0007669"/>
    <property type="project" value="UniProtKB-SubCell"/>
</dbReference>
<sequence length="142" mass="14725">MNDKARTIGYWIATSLLGFAFAAGGLADLSGSPQVLEGMAHLGYPAYFATLLGVWKVLGAVALVAPRFPRLKEWAYAGIFFDLTGAAASHAAMGDGAGKVITPLFLVAIAAASWALRPGSRRLASAPKPEAEARVGEHALAT</sequence>
<protein>
    <recommendedName>
        <fullName evidence="7">DoxX-like family protein</fullName>
    </recommendedName>
</protein>
<feature type="transmembrane region" description="Helical" evidence="5">
    <location>
        <begin position="7"/>
        <end position="26"/>
    </location>
</feature>
<keyword evidence="3 5" id="KW-1133">Transmembrane helix</keyword>
<dbReference type="InterPro" id="IPR016944">
    <property type="entry name" value="UCP030066"/>
</dbReference>
<proteinExistence type="predicted"/>
<keyword evidence="2 5" id="KW-0812">Transmembrane</keyword>
<name>A0A3S7UWI1_SORCE</name>
<evidence type="ECO:0000256" key="4">
    <source>
        <dbReference type="ARBA" id="ARBA00023136"/>
    </source>
</evidence>
<feature type="transmembrane region" description="Helical" evidence="5">
    <location>
        <begin position="46"/>
        <end position="65"/>
    </location>
</feature>